<name>A0ABQ8MDY4_LABRO</name>
<reference evidence="2 3" key="1">
    <citation type="submission" date="2022-01" db="EMBL/GenBank/DDBJ databases">
        <title>A high-quality chromosome-level genome assembly of rohu carp, Labeo rohita.</title>
        <authorList>
            <person name="Arick M.A. II"/>
            <person name="Hsu C.-Y."/>
            <person name="Magbanua Z."/>
            <person name="Pechanova O."/>
            <person name="Grover C."/>
            <person name="Miller E."/>
            <person name="Thrash A."/>
            <person name="Ezzel L."/>
            <person name="Alam S."/>
            <person name="Benzie J."/>
            <person name="Hamilton M."/>
            <person name="Karsi A."/>
            <person name="Lawrence M.L."/>
            <person name="Peterson D.G."/>
        </authorList>
    </citation>
    <scope>NUCLEOTIDE SEQUENCE [LARGE SCALE GENOMIC DNA]</scope>
    <source>
        <strain evidence="3">BAU-BD-2019</strain>
        <tissue evidence="2">Blood</tissue>
    </source>
</reference>
<sequence length="217" mass="25193">MSIFKYFKKREQNLPTEEGESVKEQKRQCLDGQSESGITGQVLPIGAAKETTSVEGGTAGMFCRVCRQHRPPLKNGPKMRPFVEVGAVHYRKDYIERHINTEHHQHSIKCHKSFESGNSVMNAFDPCLYWLVKNEIAHHTNYGKLLSLAQLLGCDYFHKLKVDRRNNYCSHRIIDEMLEIISKVIEEPIFNCPKWAKMLFLLSDSQNMFKKYVCMCY</sequence>
<feature type="domain" description="C17orf113 probable zinc finger" evidence="1">
    <location>
        <begin position="55"/>
        <end position="110"/>
    </location>
</feature>
<gene>
    <name evidence="2" type="ORF">H4Q32_030158</name>
</gene>
<evidence type="ECO:0000259" key="1">
    <source>
        <dbReference type="Pfam" id="PF25431"/>
    </source>
</evidence>
<protein>
    <submittedName>
        <fullName evidence="2">Rho guanine nucleotide exchange factor 5</fullName>
    </submittedName>
</protein>
<evidence type="ECO:0000313" key="3">
    <source>
        <dbReference type="Proteomes" id="UP000830375"/>
    </source>
</evidence>
<evidence type="ECO:0000313" key="2">
    <source>
        <dbReference type="EMBL" id="KAI2661119.1"/>
    </source>
</evidence>
<proteinExistence type="predicted"/>
<dbReference type="Pfam" id="PF25431">
    <property type="entry name" value="zf-C17orf113"/>
    <property type="match status" value="1"/>
</dbReference>
<organism evidence="2 3">
    <name type="scientific">Labeo rohita</name>
    <name type="common">Indian major carp</name>
    <name type="synonym">Cyprinus rohita</name>
    <dbReference type="NCBI Taxonomy" id="84645"/>
    <lineage>
        <taxon>Eukaryota</taxon>
        <taxon>Metazoa</taxon>
        <taxon>Chordata</taxon>
        <taxon>Craniata</taxon>
        <taxon>Vertebrata</taxon>
        <taxon>Euteleostomi</taxon>
        <taxon>Actinopterygii</taxon>
        <taxon>Neopterygii</taxon>
        <taxon>Teleostei</taxon>
        <taxon>Ostariophysi</taxon>
        <taxon>Cypriniformes</taxon>
        <taxon>Cyprinidae</taxon>
        <taxon>Labeoninae</taxon>
        <taxon>Labeonini</taxon>
        <taxon>Labeo</taxon>
    </lineage>
</organism>
<dbReference type="Proteomes" id="UP000830375">
    <property type="component" value="Unassembled WGS sequence"/>
</dbReference>
<dbReference type="InterPro" id="IPR057456">
    <property type="entry name" value="Znf_C17orf113"/>
</dbReference>
<accession>A0ABQ8MDY4</accession>
<keyword evidence="3" id="KW-1185">Reference proteome</keyword>
<dbReference type="EMBL" id="JACTAM010000009">
    <property type="protein sequence ID" value="KAI2661119.1"/>
    <property type="molecule type" value="Genomic_DNA"/>
</dbReference>
<comment type="caution">
    <text evidence="2">The sequence shown here is derived from an EMBL/GenBank/DDBJ whole genome shotgun (WGS) entry which is preliminary data.</text>
</comment>